<feature type="domain" description="FixC-like C-terminal" evidence="6">
    <location>
        <begin position="374"/>
        <end position="436"/>
    </location>
</feature>
<dbReference type="OrthoDB" id="833207at2"/>
<dbReference type="PANTHER" id="PTHR43624">
    <property type="entry name" value="ELECTRON TRANSFER FLAVOPROTEIN-QUINONE OXIDOREDUCTASE YDIS-RELATED"/>
    <property type="match status" value="1"/>
</dbReference>
<evidence type="ECO:0000259" key="6">
    <source>
        <dbReference type="Pfam" id="PF26311"/>
    </source>
</evidence>
<organism evidence="7 8">
    <name type="scientific">Adlercreutzia mucosicola</name>
    <dbReference type="NCBI Taxonomy" id="580026"/>
    <lineage>
        <taxon>Bacteria</taxon>
        <taxon>Bacillati</taxon>
        <taxon>Actinomycetota</taxon>
        <taxon>Coriobacteriia</taxon>
        <taxon>Eggerthellales</taxon>
        <taxon>Eggerthellaceae</taxon>
        <taxon>Adlercreutzia</taxon>
    </lineage>
</organism>
<comment type="caution">
    <text evidence="7">The sequence shown here is derived from an EMBL/GenBank/DDBJ whole genome shotgun (WGS) entry which is preliminary data.</text>
</comment>
<dbReference type="SUPFAM" id="SSF54373">
    <property type="entry name" value="FAD-linked reductases, C-terminal domain"/>
    <property type="match status" value="1"/>
</dbReference>
<evidence type="ECO:0000313" key="8">
    <source>
        <dbReference type="Proteomes" id="UP000463388"/>
    </source>
</evidence>
<evidence type="ECO:0000313" key="7">
    <source>
        <dbReference type="EMBL" id="MVX60365.1"/>
    </source>
</evidence>
<dbReference type="InterPro" id="IPR039651">
    <property type="entry name" value="FixC-like"/>
</dbReference>
<comment type="similarity">
    <text evidence="2">Belongs to the ETF-QO/FixC family.</text>
</comment>
<keyword evidence="5" id="KW-0560">Oxidoreductase</keyword>
<evidence type="ECO:0000256" key="3">
    <source>
        <dbReference type="ARBA" id="ARBA00022630"/>
    </source>
</evidence>
<dbReference type="AlphaFoldDB" id="A0A6N8JKF5"/>
<dbReference type="GO" id="GO:0016491">
    <property type="term" value="F:oxidoreductase activity"/>
    <property type="evidence" value="ECO:0007669"/>
    <property type="project" value="UniProtKB-KW"/>
</dbReference>
<gene>
    <name evidence="7" type="ORF">GKZ27_02660</name>
</gene>
<keyword evidence="8" id="KW-1185">Reference proteome</keyword>
<dbReference type="Proteomes" id="UP000463388">
    <property type="component" value="Unassembled WGS sequence"/>
</dbReference>
<dbReference type="EMBL" id="WSRR01000003">
    <property type="protein sequence ID" value="MVX60365.1"/>
    <property type="molecule type" value="Genomic_DNA"/>
</dbReference>
<name>A0A6N8JKF5_9ACTN</name>
<dbReference type="RefSeq" id="WP_160344854.1">
    <property type="nucleotide sequence ID" value="NZ_WSRR01000003.1"/>
</dbReference>
<dbReference type="InterPro" id="IPR059103">
    <property type="entry name" value="FixC-like_C"/>
</dbReference>
<dbReference type="Pfam" id="PF12831">
    <property type="entry name" value="FAD_oxidored"/>
    <property type="match status" value="1"/>
</dbReference>
<evidence type="ECO:0000256" key="1">
    <source>
        <dbReference type="ARBA" id="ARBA00001974"/>
    </source>
</evidence>
<dbReference type="PANTHER" id="PTHR43624:SF2">
    <property type="entry name" value="ELECTRON TRANSFER FLAVOPROTEIN-QUINONE OXIDOREDUCTASE YDIS-RELATED"/>
    <property type="match status" value="1"/>
</dbReference>
<keyword evidence="4" id="KW-0274">FAD</keyword>
<reference evidence="7 8" key="1">
    <citation type="submission" date="2019-12" db="EMBL/GenBank/DDBJ databases">
        <title>Microbes associate with the intestines of laboratory mice.</title>
        <authorList>
            <person name="Navarre W."/>
            <person name="Wong E."/>
        </authorList>
    </citation>
    <scope>NUCLEOTIDE SEQUENCE [LARGE SCALE GENOMIC DNA]</scope>
    <source>
        <strain evidence="7 8">NM66_B29</strain>
    </source>
</reference>
<evidence type="ECO:0000256" key="5">
    <source>
        <dbReference type="ARBA" id="ARBA00023002"/>
    </source>
</evidence>
<dbReference type="InterPro" id="IPR036188">
    <property type="entry name" value="FAD/NAD-bd_sf"/>
</dbReference>
<sequence length="437" mass="47310">MEERDFDIIVVGCGCAGAIAAYVAAKQGKSVLIVERGESAGSKNMTGGRIYAHSLRKVFDKYADGDVEWDNIPFERKITHERIALMDPTSNMTIDFTSKELGEAGSDSYSVLRAPFDAWLAQLCEQAGCEIIAGIGVEDLVKDDAGAVIGIKASDDEITAQVVILAEGVNSLLAERCLGAPRPKRNEMAVGIKEVFELSPRVIEDRFLLPEGEGAAMLFVGDCTHGTVGGGFLYTNKDSISLGLVATIEELSTSNTTIYQAMDDFKRHPAVAPIIRDATMTEHSGHMVSEGGYDMIPPLVHDGCLVVGDAAMLCMNLGYQVRGMDLAVASGQFAAEAACAAIDEGNVSASALIPYRTMLENSFVVKDLKTFRAWPQTMEKWDRMFTEYPTMVADVFNALFVVDGMPQQHLVKRLLPVVKQRGLLSLAKEVRGVLKAL</sequence>
<dbReference type="Pfam" id="PF26311">
    <property type="entry name" value="ETF-QO_FixC_C"/>
    <property type="match status" value="1"/>
</dbReference>
<dbReference type="Gene3D" id="3.50.50.60">
    <property type="entry name" value="FAD/NAD(P)-binding domain"/>
    <property type="match status" value="1"/>
</dbReference>
<comment type="cofactor">
    <cofactor evidence="1">
        <name>FAD</name>
        <dbReference type="ChEBI" id="CHEBI:57692"/>
    </cofactor>
</comment>
<proteinExistence type="inferred from homology"/>
<evidence type="ECO:0000256" key="2">
    <source>
        <dbReference type="ARBA" id="ARBA00006796"/>
    </source>
</evidence>
<accession>A0A6N8JKF5</accession>
<evidence type="ECO:0000256" key="4">
    <source>
        <dbReference type="ARBA" id="ARBA00022827"/>
    </source>
</evidence>
<keyword evidence="3" id="KW-0285">Flavoprotein</keyword>
<dbReference type="SUPFAM" id="SSF51905">
    <property type="entry name" value="FAD/NAD(P)-binding domain"/>
    <property type="match status" value="1"/>
</dbReference>
<protein>
    <submittedName>
        <fullName evidence="7">FAD-dependent oxidoreductase</fullName>
    </submittedName>
</protein>